<feature type="transmembrane region" description="Helical" evidence="2">
    <location>
        <begin position="40"/>
        <end position="62"/>
    </location>
</feature>
<name>A0A7K1LHN4_9MICC</name>
<keyword evidence="2" id="KW-0472">Membrane</keyword>
<dbReference type="AlphaFoldDB" id="A0A7K1LHN4"/>
<dbReference type="Pfam" id="PF12697">
    <property type="entry name" value="Abhydrolase_6"/>
    <property type="match status" value="1"/>
</dbReference>
<gene>
    <name evidence="4" type="ORF">GMA10_05685</name>
</gene>
<dbReference type="PANTHER" id="PTHR12277">
    <property type="entry name" value="ALPHA/BETA HYDROLASE DOMAIN-CONTAINING PROTEIN"/>
    <property type="match status" value="1"/>
</dbReference>
<keyword evidence="5" id="KW-1185">Reference proteome</keyword>
<accession>A0A7K1LHN4</accession>
<keyword evidence="4" id="KW-0378">Hydrolase</keyword>
<reference evidence="4 5" key="1">
    <citation type="submission" date="2019-12" db="EMBL/GenBank/DDBJ databases">
        <authorList>
            <person name="Li J."/>
            <person name="Shi Y."/>
            <person name="Xu G."/>
            <person name="Xiao D."/>
            <person name="Ran X."/>
        </authorList>
    </citation>
    <scope>NUCLEOTIDE SEQUENCE [LARGE SCALE GENOMIC DNA]</scope>
    <source>
        <strain evidence="4 5">JCM 15915</strain>
    </source>
</reference>
<evidence type="ECO:0000256" key="2">
    <source>
        <dbReference type="SAM" id="Phobius"/>
    </source>
</evidence>
<protein>
    <submittedName>
        <fullName evidence="4">Alpha/beta fold hydrolase</fullName>
    </submittedName>
</protein>
<dbReference type="GO" id="GO:0016787">
    <property type="term" value="F:hydrolase activity"/>
    <property type="evidence" value="ECO:0007669"/>
    <property type="project" value="UniProtKB-KW"/>
</dbReference>
<dbReference type="PANTHER" id="PTHR12277:SF79">
    <property type="entry name" value="XAA-PRO DIPEPTIDYL-PEPTIDASE-RELATED"/>
    <property type="match status" value="1"/>
</dbReference>
<feature type="domain" description="AB hydrolase-1" evidence="3">
    <location>
        <begin position="202"/>
        <end position="413"/>
    </location>
</feature>
<evidence type="ECO:0000256" key="1">
    <source>
        <dbReference type="SAM" id="MobiDB-lite"/>
    </source>
</evidence>
<sequence length="451" mass="49127">MSWIDFRKASTTKALGPGDHSGAGRMAAVRPWLSGLRTGMVAGAGAAGLAVGTVAAAAGFYARTIVTPPKPGNETMRILGVGYETPEPVEGQIPATVSLPADAETLVPGRYMLFFDAGRGRALIGDVVSYSPRLETVTRRVLEVRQGDLTVAKRCRWSGAVYDTPADAGFDFTDVVLELPVGEAPAWVVPAPESSTCRTWAVMIHGRGAARQETLRSLAATQTLGMPSIHVSYRNDRDAPPSEDGRYGLGFTEWQDIDVAIRYALDHGADDVVLFGWSMGGAIALQTADKSAFQHLIRAMVLDGPVVDWFELIRYHSKMQRLPLRAGQLVADLLSEPRAAMMTGLRSPIVLSDLDWLSRSDELMTPTLIIHSTDDEFVPSSASAKLAARNEFVTMVPFAKARHTKEWNVDPERWTAVVTEWLPDHLSDDNPAVEPEEGQSPVEMSRRQVDY</sequence>
<evidence type="ECO:0000259" key="3">
    <source>
        <dbReference type="Pfam" id="PF12697"/>
    </source>
</evidence>
<dbReference type="EMBL" id="WOGT01000002">
    <property type="protein sequence ID" value="MUN54707.1"/>
    <property type="molecule type" value="Genomic_DNA"/>
</dbReference>
<keyword evidence="2" id="KW-0812">Transmembrane</keyword>
<keyword evidence="2" id="KW-1133">Transmembrane helix</keyword>
<proteinExistence type="predicted"/>
<dbReference type="SUPFAM" id="SSF53474">
    <property type="entry name" value="alpha/beta-Hydrolases"/>
    <property type="match status" value="1"/>
</dbReference>
<dbReference type="InterPro" id="IPR000073">
    <property type="entry name" value="AB_hydrolase_1"/>
</dbReference>
<organism evidence="4 5">
    <name type="scientific">Rothia koreensis</name>
    <dbReference type="NCBI Taxonomy" id="592378"/>
    <lineage>
        <taxon>Bacteria</taxon>
        <taxon>Bacillati</taxon>
        <taxon>Actinomycetota</taxon>
        <taxon>Actinomycetes</taxon>
        <taxon>Micrococcales</taxon>
        <taxon>Micrococcaceae</taxon>
        <taxon>Rothia</taxon>
    </lineage>
</organism>
<dbReference type="Proteomes" id="UP000462152">
    <property type="component" value="Unassembled WGS sequence"/>
</dbReference>
<dbReference type="OrthoDB" id="8111537at2"/>
<evidence type="ECO:0000313" key="4">
    <source>
        <dbReference type="EMBL" id="MUN54707.1"/>
    </source>
</evidence>
<dbReference type="RefSeq" id="WP_129315788.1">
    <property type="nucleotide sequence ID" value="NZ_NOIQ01000012.1"/>
</dbReference>
<comment type="caution">
    <text evidence="4">The sequence shown here is derived from an EMBL/GenBank/DDBJ whole genome shotgun (WGS) entry which is preliminary data.</text>
</comment>
<feature type="region of interest" description="Disordered" evidence="1">
    <location>
        <begin position="425"/>
        <end position="451"/>
    </location>
</feature>
<dbReference type="InterPro" id="IPR029058">
    <property type="entry name" value="AB_hydrolase_fold"/>
</dbReference>
<evidence type="ECO:0000313" key="5">
    <source>
        <dbReference type="Proteomes" id="UP000462152"/>
    </source>
</evidence>
<dbReference type="Gene3D" id="3.40.50.1820">
    <property type="entry name" value="alpha/beta hydrolase"/>
    <property type="match status" value="1"/>
</dbReference>